<feature type="region of interest" description="Disordered" evidence="1">
    <location>
        <begin position="1"/>
        <end position="63"/>
    </location>
</feature>
<protein>
    <submittedName>
        <fullName evidence="3">Uncharacterized protein</fullName>
    </submittedName>
</protein>
<dbReference type="Proteomes" id="UP000215914">
    <property type="component" value="Chromosome 15"/>
</dbReference>
<organism evidence="3 4">
    <name type="scientific">Helianthus annuus</name>
    <name type="common">Common sunflower</name>
    <dbReference type="NCBI Taxonomy" id="4232"/>
    <lineage>
        <taxon>Eukaryota</taxon>
        <taxon>Viridiplantae</taxon>
        <taxon>Streptophyta</taxon>
        <taxon>Embryophyta</taxon>
        <taxon>Tracheophyta</taxon>
        <taxon>Spermatophyta</taxon>
        <taxon>Magnoliopsida</taxon>
        <taxon>eudicotyledons</taxon>
        <taxon>Gunneridae</taxon>
        <taxon>Pentapetalae</taxon>
        <taxon>asterids</taxon>
        <taxon>campanulids</taxon>
        <taxon>Asterales</taxon>
        <taxon>Asteraceae</taxon>
        <taxon>Asteroideae</taxon>
        <taxon>Heliantheae alliance</taxon>
        <taxon>Heliantheae</taxon>
        <taxon>Helianthus</taxon>
    </lineage>
</organism>
<gene>
    <name evidence="3" type="ORF">HannXRQ_Chr15g0482651</name>
    <name evidence="2" type="ORF">HanXRQr2_Chr15g0699291</name>
</gene>
<proteinExistence type="predicted"/>
<dbReference type="InParanoid" id="A0A251S977"/>
<dbReference type="Gramene" id="mRNA:HanXRQr2_Chr15g0699291">
    <property type="protein sequence ID" value="mRNA:HanXRQr2_Chr15g0699291"/>
    <property type="gene ID" value="HanXRQr2_Chr15g0699291"/>
</dbReference>
<dbReference type="EMBL" id="CM007904">
    <property type="protein sequence ID" value="OTF95399.1"/>
    <property type="molecule type" value="Genomic_DNA"/>
</dbReference>
<reference evidence="2 4" key="1">
    <citation type="journal article" date="2017" name="Nature">
        <title>The sunflower genome provides insights into oil metabolism, flowering and Asterid evolution.</title>
        <authorList>
            <person name="Badouin H."/>
            <person name="Gouzy J."/>
            <person name="Grassa C.J."/>
            <person name="Murat F."/>
            <person name="Staton S.E."/>
            <person name="Cottret L."/>
            <person name="Lelandais-Briere C."/>
            <person name="Owens G.L."/>
            <person name="Carrere S."/>
            <person name="Mayjonade B."/>
            <person name="Legrand L."/>
            <person name="Gill N."/>
            <person name="Kane N.C."/>
            <person name="Bowers J.E."/>
            <person name="Hubner S."/>
            <person name="Bellec A."/>
            <person name="Berard A."/>
            <person name="Berges H."/>
            <person name="Blanchet N."/>
            <person name="Boniface M.C."/>
            <person name="Brunel D."/>
            <person name="Catrice O."/>
            <person name="Chaidir N."/>
            <person name="Claudel C."/>
            <person name="Donnadieu C."/>
            <person name="Faraut T."/>
            <person name="Fievet G."/>
            <person name="Helmstetter N."/>
            <person name="King M."/>
            <person name="Knapp S.J."/>
            <person name="Lai Z."/>
            <person name="Le Paslier M.C."/>
            <person name="Lippi Y."/>
            <person name="Lorenzon L."/>
            <person name="Mandel J.R."/>
            <person name="Marage G."/>
            <person name="Marchand G."/>
            <person name="Marquand E."/>
            <person name="Bret-Mestries E."/>
            <person name="Morien E."/>
            <person name="Nambeesan S."/>
            <person name="Nguyen T."/>
            <person name="Pegot-Espagnet P."/>
            <person name="Pouilly N."/>
            <person name="Raftis F."/>
            <person name="Sallet E."/>
            <person name="Schiex T."/>
            <person name="Thomas J."/>
            <person name="Vandecasteele C."/>
            <person name="Vares D."/>
            <person name="Vear F."/>
            <person name="Vautrin S."/>
            <person name="Crespi M."/>
            <person name="Mangin B."/>
            <person name="Burke J.M."/>
            <person name="Salse J."/>
            <person name="Munos S."/>
            <person name="Vincourt P."/>
            <person name="Rieseberg L.H."/>
            <person name="Langlade N.B."/>
        </authorList>
    </citation>
    <scope>NUCLEOTIDE SEQUENCE [LARGE SCALE GENOMIC DNA]</scope>
    <source>
        <strain evidence="4">cv. SF193</strain>
        <tissue evidence="2">Leaves</tissue>
    </source>
</reference>
<evidence type="ECO:0000313" key="2">
    <source>
        <dbReference type="EMBL" id="KAF5765060.1"/>
    </source>
</evidence>
<feature type="compositionally biased region" description="Polar residues" evidence="1">
    <location>
        <begin position="54"/>
        <end position="63"/>
    </location>
</feature>
<accession>A0A251S977</accession>
<dbReference type="EMBL" id="MNCJ02000330">
    <property type="protein sequence ID" value="KAF5765060.1"/>
    <property type="molecule type" value="Genomic_DNA"/>
</dbReference>
<feature type="compositionally biased region" description="Low complexity" evidence="1">
    <location>
        <begin position="22"/>
        <end position="36"/>
    </location>
</feature>
<sequence>MLSRLKEAGDWLPSHHYGGTGTLPSSTSSPSTLRSMTPPPRTISFRPTFHPRQALSSTDVQRP</sequence>
<evidence type="ECO:0000313" key="4">
    <source>
        <dbReference type="Proteomes" id="UP000215914"/>
    </source>
</evidence>
<reference evidence="2" key="3">
    <citation type="submission" date="2020-06" db="EMBL/GenBank/DDBJ databases">
        <title>Helianthus annuus Genome sequencing and assembly Release 2.</title>
        <authorList>
            <person name="Gouzy J."/>
            <person name="Langlade N."/>
            <person name="Munos S."/>
        </authorList>
    </citation>
    <scope>NUCLEOTIDE SEQUENCE</scope>
    <source>
        <tissue evidence="2">Leaves</tissue>
    </source>
</reference>
<dbReference type="AlphaFoldDB" id="A0A251S977"/>
<name>A0A251S977_HELAN</name>
<keyword evidence="4" id="KW-1185">Reference proteome</keyword>
<evidence type="ECO:0000256" key="1">
    <source>
        <dbReference type="SAM" id="MobiDB-lite"/>
    </source>
</evidence>
<reference evidence="3" key="2">
    <citation type="submission" date="2017-02" db="EMBL/GenBank/DDBJ databases">
        <title>Sunflower complete genome.</title>
        <authorList>
            <person name="Langlade N."/>
            <person name="Munos S."/>
        </authorList>
    </citation>
    <scope>NUCLEOTIDE SEQUENCE [LARGE SCALE GENOMIC DNA]</scope>
    <source>
        <tissue evidence="3">Leaves</tissue>
    </source>
</reference>
<evidence type="ECO:0000313" key="3">
    <source>
        <dbReference type="EMBL" id="OTF95399.1"/>
    </source>
</evidence>